<accession>A0A6A0A2E8</accession>
<keyword evidence="3" id="KW-1185">Reference proteome</keyword>
<evidence type="ECO:0000256" key="1">
    <source>
        <dbReference type="SAM" id="Phobius"/>
    </source>
</evidence>
<protein>
    <submittedName>
        <fullName evidence="2">Uncharacterized protein</fullName>
    </submittedName>
</protein>
<dbReference type="Proteomes" id="UP000485058">
    <property type="component" value="Unassembled WGS sequence"/>
</dbReference>
<feature type="transmembrane region" description="Helical" evidence="1">
    <location>
        <begin position="28"/>
        <end position="48"/>
    </location>
</feature>
<evidence type="ECO:0000313" key="3">
    <source>
        <dbReference type="Proteomes" id="UP000485058"/>
    </source>
</evidence>
<proteinExistence type="predicted"/>
<evidence type="ECO:0000313" key="2">
    <source>
        <dbReference type="EMBL" id="GFH27039.1"/>
    </source>
</evidence>
<sequence>LTYLEPSNPCANKDTSTLTTSNITVAKASVAGLWLFLGAAIGAGYLWNTVSWLRERQRPASSIPGVIGHNKHGNANAVAPSGLSATPALDSLAKPSVTWLGVGDASTTEEGMEVRQPL</sequence>
<dbReference type="EMBL" id="BLLF01003328">
    <property type="protein sequence ID" value="GFH27039.1"/>
    <property type="molecule type" value="Genomic_DNA"/>
</dbReference>
<keyword evidence="1" id="KW-0812">Transmembrane</keyword>
<reference evidence="2 3" key="1">
    <citation type="submission" date="2020-02" db="EMBL/GenBank/DDBJ databases">
        <title>Draft genome sequence of Haematococcus lacustris strain NIES-144.</title>
        <authorList>
            <person name="Morimoto D."/>
            <person name="Nakagawa S."/>
            <person name="Yoshida T."/>
            <person name="Sawayama S."/>
        </authorList>
    </citation>
    <scope>NUCLEOTIDE SEQUENCE [LARGE SCALE GENOMIC DNA]</scope>
    <source>
        <strain evidence="2 3">NIES-144</strain>
    </source>
</reference>
<organism evidence="2 3">
    <name type="scientific">Haematococcus lacustris</name>
    <name type="common">Green alga</name>
    <name type="synonym">Haematococcus pluvialis</name>
    <dbReference type="NCBI Taxonomy" id="44745"/>
    <lineage>
        <taxon>Eukaryota</taxon>
        <taxon>Viridiplantae</taxon>
        <taxon>Chlorophyta</taxon>
        <taxon>core chlorophytes</taxon>
        <taxon>Chlorophyceae</taxon>
        <taxon>CS clade</taxon>
        <taxon>Chlamydomonadales</taxon>
        <taxon>Haematococcaceae</taxon>
        <taxon>Haematococcus</taxon>
    </lineage>
</organism>
<gene>
    <name evidence="2" type="ORF">HaLaN_25297</name>
</gene>
<keyword evidence="1" id="KW-1133">Transmembrane helix</keyword>
<comment type="caution">
    <text evidence="2">The sequence shown here is derived from an EMBL/GenBank/DDBJ whole genome shotgun (WGS) entry which is preliminary data.</text>
</comment>
<name>A0A6A0A2E8_HAELA</name>
<dbReference type="AlphaFoldDB" id="A0A6A0A2E8"/>
<feature type="non-terminal residue" evidence="2">
    <location>
        <position position="1"/>
    </location>
</feature>
<keyword evidence="1" id="KW-0472">Membrane</keyword>